<dbReference type="Proteomes" id="UP000021053">
    <property type="component" value="Unassembled WGS sequence"/>
</dbReference>
<keyword evidence="2" id="KW-1185">Reference proteome</keyword>
<sequence>MRPVAGKPYSRKMSLAERVQLANPPGIHTYIQLFVEGTGTLDPRALSAAVAAASDACPGARLTRRGRRWVDSTTPPAVRVHDGDTLDRYTFDGLDTMFRPLSGQCGAPTCEVVQLTGARPGLVFRVHHAAMDGMGLLLWAGEVFRALRGEEPQPAVSDLTMSDVLRAHGPGERPPPPRMTSAPPLRARATLERRGTFFLRRTLPTPHWASVPKIAVALTRLCALGTGYFTIPIDLRRHVPDVRSTANLSGAVLVSAAEDATWLQVYRQLQRALTANQDLWTLGGPRLMDAFGRLPMGVLRPMVRTADGLLARGGVPQPAFALAHFGLLDLAAYSGGGFAASTAYVLPTCGLNVMPVLTIVETAKRTELVLCGDDGPGMAGLGGRLLDGIKTSLAALPA</sequence>
<gene>
    <name evidence="1" type="ORF">CryarDRAFT_3269</name>
</gene>
<proteinExistence type="predicted"/>
<dbReference type="InterPro" id="IPR023213">
    <property type="entry name" value="CAT-like_dom_sf"/>
</dbReference>
<accession>A0A010ZY36</accession>
<dbReference type="OrthoDB" id="2472181at2"/>
<dbReference type="RefSeq" id="WP_157017753.1">
    <property type="nucleotide sequence ID" value="NZ_KK073874.1"/>
</dbReference>
<reference evidence="1 2" key="1">
    <citation type="submission" date="2013-07" db="EMBL/GenBank/DDBJ databases">
        <authorList>
            <consortium name="DOE Joint Genome Institute"/>
            <person name="Eisen J."/>
            <person name="Huntemann M."/>
            <person name="Han J."/>
            <person name="Chen A."/>
            <person name="Kyrpides N."/>
            <person name="Mavromatis K."/>
            <person name="Markowitz V."/>
            <person name="Palaniappan K."/>
            <person name="Ivanova N."/>
            <person name="Schaumberg A."/>
            <person name="Pati A."/>
            <person name="Liolios K."/>
            <person name="Nordberg H.P."/>
            <person name="Cantor M.N."/>
            <person name="Hua S.X."/>
            <person name="Woyke T."/>
        </authorList>
    </citation>
    <scope>NUCLEOTIDE SEQUENCE [LARGE SCALE GENOMIC DNA]</scope>
    <source>
        <strain evidence="1 2">DSM 44712</strain>
    </source>
</reference>
<dbReference type="AlphaFoldDB" id="A0A010ZY36"/>
<dbReference type="Gene3D" id="3.30.559.10">
    <property type="entry name" value="Chloramphenicol acetyltransferase-like domain"/>
    <property type="match status" value="1"/>
</dbReference>
<dbReference type="EMBL" id="JFBT01000001">
    <property type="protein sequence ID" value="EXG82127.1"/>
    <property type="molecule type" value="Genomic_DNA"/>
</dbReference>
<protein>
    <recommendedName>
        <fullName evidence="3">Condensation domain-containing protein</fullName>
    </recommendedName>
</protein>
<evidence type="ECO:0008006" key="3">
    <source>
        <dbReference type="Google" id="ProtNLM"/>
    </source>
</evidence>
<evidence type="ECO:0000313" key="2">
    <source>
        <dbReference type="Proteomes" id="UP000021053"/>
    </source>
</evidence>
<dbReference type="SUPFAM" id="SSF52777">
    <property type="entry name" value="CoA-dependent acyltransferases"/>
    <property type="match status" value="1"/>
</dbReference>
<evidence type="ECO:0000313" key="1">
    <source>
        <dbReference type="EMBL" id="EXG82127.1"/>
    </source>
</evidence>
<dbReference type="HOGENOM" id="CLU_057678_0_0_11"/>
<organism evidence="1 2">
    <name type="scientific">Cryptosporangium arvum DSM 44712</name>
    <dbReference type="NCBI Taxonomy" id="927661"/>
    <lineage>
        <taxon>Bacteria</taxon>
        <taxon>Bacillati</taxon>
        <taxon>Actinomycetota</taxon>
        <taxon>Actinomycetes</taxon>
        <taxon>Cryptosporangiales</taxon>
        <taxon>Cryptosporangiaceae</taxon>
        <taxon>Cryptosporangium</taxon>
    </lineage>
</organism>
<dbReference type="PATRIC" id="fig|927661.3.peg.3226"/>
<name>A0A010ZY36_9ACTN</name>
<comment type="caution">
    <text evidence="1">The sequence shown here is derived from an EMBL/GenBank/DDBJ whole genome shotgun (WGS) entry which is preliminary data.</text>
</comment>